<comment type="caution">
    <text evidence="6">The sequence shown here is derived from an EMBL/GenBank/DDBJ whole genome shotgun (WGS) entry which is preliminary data.</text>
</comment>
<accession>A0A8K0UW96</accession>
<evidence type="ECO:0000256" key="1">
    <source>
        <dbReference type="ARBA" id="ARBA00022723"/>
    </source>
</evidence>
<evidence type="ECO:0000259" key="5">
    <source>
        <dbReference type="PROSITE" id="PS50865"/>
    </source>
</evidence>
<gene>
    <name evidence="6" type="ORF">BXZ70DRAFT_918819</name>
</gene>
<dbReference type="AlphaFoldDB" id="A0A8K0UW96"/>
<sequence>MNKRVGAESVSGLGGGIVNKESQRCLEIAEDLCRRRRPYEAVPHLMKSLQLDPCNLDAVIQMAFLAPNFDESVDTLKQGEKMGRRKLMSLLGRKCFDDDGGQVGNFWAILETRPYMRLLQAQVRFYVEKRDYPNGAKTIIEMLRLCPGDNLGQRDWLPTLLTQSGRLEDSLFFSQVWTNPDLSGRVIPRGGCNFQKPSDKELTPTQMQRMGEYNKATFLYDAALAAFKLWGDCILARQYLQLGAKLSPMILVKVLAKTERQKELNSSSRALNSPEDAADYLWLAQDLWMAPDVWNWANNQEHITRQLLKKCSRQACNNMEKTVAEFKRCAACHQVWYCGQDCQKIDWKTHKQPCRDHQRWKAMKKAITHGRPLPKDGIPIVAASADFSSEGITSRFYEA</sequence>
<dbReference type="SUPFAM" id="SSF144232">
    <property type="entry name" value="HIT/MYND zinc finger-like"/>
    <property type="match status" value="1"/>
</dbReference>
<dbReference type="PANTHER" id="PTHR46758:SF2">
    <property type="entry name" value="OJ1485_B09.11 PROTEIN"/>
    <property type="match status" value="1"/>
</dbReference>
<feature type="domain" description="MYND-type" evidence="5">
    <location>
        <begin position="316"/>
        <end position="354"/>
    </location>
</feature>
<dbReference type="EMBL" id="JAEVFJ010000003">
    <property type="protein sequence ID" value="KAH8106246.1"/>
    <property type="molecule type" value="Genomic_DNA"/>
</dbReference>
<evidence type="ECO:0000313" key="6">
    <source>
        <dbReference type="EMBL" id="KAH8106246.1"/>
    </source>
</evidence>
<dbReference type="PANTHER" id="PTHR46758">
    <property type="entry name" value="MYND DOMAIN-CONTAINING"/>
    <property type="match status" value="1"/>
</dbReference>
<protein>
    <recommendedName>
        <fullName evidence="5">MYND-type domain-containing protein</fullName>
    </recommendedName>
</protein>
<dbReference type="InterPro" id="IPR002893">
    <property type="entry name" value="Znf_MYND"/>
</dbReference>
<evidence type="ECO:0000256" key="3">
    <source>
        <dbReference type="ARBA" id="ARBA00022833"/>
    </source>
</evidence>
<name>A0A8K0UW96_9AGAR</name>
<keyword evidence="2 4" id="KW-0863">Zinc-finger</keyword>
<dbReference type="InterPro" id="IPR044508">
    <property type="entry name" value="At5g50450/At1g67340-like"/>
</dbReference>
<evidence type="ECO:0000313" key="7">
    <source>
        <dbReference type="Proteomes" id="UP000813824"/>
    </source>
</evidence>
<evidence type="ECO:0000256" key="4">
    <source>
        <dbReference type="PROSITE-ProRule" id="PRU00134"/>
    </source>
</evidence>
<dbReference type="Pfam" id="PF01753">
    <property type="entry name" value="zf-MYND"/>
    <property type="match status" value="1"/>
</dbReference>
<keyword evidence="3" id="KW-0862">Zinc</keyword>
<dbReference type="PROSITE" id="PS50865">
    <property type="entry name" value="ZF_MYND_2"/>
    <property type="match status" value="1"/>
</dbReference>
<keyword evidence="7" id="KW-1185">Reference proteome</keyword>
<keyword evidence="1" id="KW-0479">Metal-binding</keyword>
<dbReference type="OrthoDB" id="432970at2759"/>
<proteinExistence type="predicted"/>
<organism evidence="6 7">
    <name type="scientific">Cristinia sonorae</name>
    <dbReference type="NCBI Taxonomy" id="1940300"/>
    <lineage>
        <taxon>Eukaryota</taxon>
        <taxon>Fungi</taxon>
        <taxon>Dikarya</taxon>
        <taxon>Basidiomycota</taxon>
        <taxon>Agaricomycotina</taxon>
        <taxon>Agaricomycetes</taxon>
        <taxon>Agaricomycetidae</taxon>
        <taxon>Agaricales</taxon>
        <taxon>Pleurotineae</taxon>
        <taxon>Stephanosporaceae</taxon>
        <taxon>Cristinia</taxon>
    </lineage>
</organism>
<dbReference type="Proteomes" id="UP000813824">
    <property type="component" value="Unassembled WGS sequence"/>
</dbReference>
<reference evidence="6" key="1">
    <citation type="journal article" date="2021" name="New Phytol.">
        <title>Evolutionary innovations through gain and loss of genes in the ectomycorrhizal Boletales.</title>
        <authorList>
            <person name="Wu G."/>
            <person name="Miyauchi S."/>
            <person name="Morin E."/>
            <person name="Kuo A."/>
            <person name="Drula E."/>
            <person name="Varga T."/>
            <person name="Kohler A."/>
            <person name="Feng B."/>
            <person name="Cao Y."/>
            <person name="Lipzen A."/>
            <person name="Daum C."/>
            <person name="Hundley H."/>
            <person name="Pangilinan J."/>
            <person name="Johnson J."/>
            <person name="Barry K."/>
            <person name="LaButti K."/>
            <person name="Ng V."/>
            <person name="Ahrendt S."/>
            <person name="Min B."/>
            <person name="Choi I.G."/>
            <person name="Park H."/>
            <person name="Plett J.M."/>
            <person name="Magnuson J."/>
            <person name="Spatafora J.W."/>
            <person name="Nagy L.G."/>
            <person name="Henrissat B."/>
            <person name="Grigoriev I.V."/>
            <person name="Yang Z.L."/>
            <person name="Xu J."/>
            <person name="Martin F.M."/>
        </authorList>
    </citation>
    <scope>NUCLEOTIDE SEQUENCE</scope>
    <source>
        <strain evidence="6">KKN 215</strain>
    </source>
</reference>
<dbReference type="GO" id="GO:0008270">
    <property type="term" value="F:zinc ion binding"/>
    <property type="evidence" value="ECO:0007669"/>
    <property type="project" value="UniProtKB-KW"/>
</dbReference>
<evidence type="ECO:0000256" key="2">
    <source>
        <dbReference type="ARBA" id="ARBA00022771"/>
    </source>
</evidence>
<dbReference type="Gene3D" id="6.10.140.2220">
    <property type="match status" value="1"/>
</dbReference>